<gene>
    <name evidence="4" type="ORF">METZ01_LOCUS189192</name>
</gene>
<dbReference type="GO" id="GO:0005506">
    <property type="term" value="F:iron ion binding"/>
    <property type="evidence" value="ECO:0007669"/>
    <property type="project" value="InterPro"/>
</dbReference>
<dbReference type="PANTHER" id="PTHR11178:SF1">
    <property type="entry name" value="NFU1 IRON-SULFUR CLUSTER SCAFFOLD HOMOLOG, MITOCHONDRIAL"/>
    <property type="match status" value="1"/>
</dbReference>
<name>A0A382DD60_9ZZZZ</name>
<dbReference type="AlphaFoldDB" id="A0A382DD60"/>
<organism evidence="4">
    <name type="scientific">marine metagenome</name>
    <dbReference type="NCBI Taxonomy" id="408172"/>
    <lineage>
        <taxon>unclassified sequences</taxon>
        <taxon>metagenomes</taxon>
        <taxon>ecological metagenomes</taxon>
    </lineage>
</organism>
<reference evidence="4" key="1">
    <citation type="submission" date="2018-05" db="EMBL/GenBank/DDBJ databases">
        <authorList>
            <person name="Lanie J.A."/>
            <person name="Ng W.-L."/>
            <person name="Kazmierczak K.M."/>
            <person name="Andrzejewski T.M."/>
            <person name="Davidsen T.M."/>
            <person name="Wayne K.J."/>
            <person name="Tettelin H."/>
            <person name="Glass J.I."/>
            <person name="Rusch D."/>
            <person name="Podicherti R."/>
            <person name="Tsui H.-C.T."/>
            <person name="Winkler M.E."/>
        </authorList>
    </citation>
    <scope>NUCLEOTIDE SEQUENCE</scope>
</reference>
<sequence length="89" mass="9932">MDEKVAPNVAMHGGDVKVLDFDMDTGTLRTLLSGSCSGCSSSMVTLKLGIENMMKHYIPEVKQVTGEDDPNFNDPYYSEYEPYDPMDKM</sequence>
<dbReference type="GO" id="GO:0051536">
    <property type="term" value="F:iron-sulfur cluster binding"/>
    <property type="evidence" value="ECO:0007669"/>
    <property type="project" value="InterPro"/>
</dbReference>
<evidence type="ECO:0000313" key="4">
    <source>
        <dbReference type="EMBL" id="SVB36338.1"/>
    </source>
</evidence>
<accession>A0A382DD60</accession>
<dbReference type="GO" id="GO:0005739">
    <property type="term" value="C:mitochondrion"/>
    <property type="evidence" value="ECO:0007669"/>
    <property type="project" value="TreeGrafter"/>
</dbReference>
<comment type="similarity">
    <text evidence="1">Belongs to the NifU family.</text>
</comment>
<evidence type="ECO:0000256" key="2">
    <source>
        <dbReference type="SAM" id="MobiDB-lite"/>
    </source>
</evidence>
<feature type="domain" description="NIF system FeS cluster assembly NifU C-terminal" evidence="3">
    <location>
        <begin position="1"/>
        <end position="64"/>
    </location>
</feature>
<dbReference type="SUPFAM" id="SSF117916">
    <property type="entry name" value="Fe-S cluster assembly (FSCA) domain-like"/>
    <property type="match status" value="1"/>
</dbReference>
<feature type="region of interest" description="Disordered" evidence="2">
    <location>
        <begin position="65"/>
        <end position="89"/>
    </location>
</feature>
<proteinExistence type="inferred from homology"/>
<dbReference type="Pfam" id="PF01106">
    <property type="entry name" value="NifU"/>
    <property type="match status" value="1"/>
</dbReference>
<dbReference type="PANTHER" id="PTHR11178">
    <property type="entry name" value="IRON-SULFUR CLUSTER SCAFFOLD PROTEIN NFU-RELATED"/>
    <property type="match status" value="1"/>
</dbReference>
<evidence type="ECO:0000256" key="1">
    <source>
        <dbReference type="ARBA" id="ARBA00006420"/>
    </source>
</evidence>
<protein>
    <recommendedName>
        <fullName evidence="3">NIF system FeS cluster assembly NifU C-terminal domain-containing protein</fullName>
    </recommendedName>
</protein>
<dbReference type="EMBL" id="UINC01038804">
    <property type="protein sequence ID" value="SVB36338.1"/>
    <property type="molecule type" value="Genomic_DNA"/>
</dbReference>
<dbReference type="Gene3D" id="3.30.300.130">
    <property type="entry name" value="Fe-S cluster assembly (FSCA)"/>
    <property type="match status" value="1"/>
</dbReference>
<dbReference type="InterPro" id="IPR034904">
    <property type="entry name" value="FSCA_dom_sf"/>
</dbReference>
<dbReference type="GO" id="GO:0016226">
    <property type="term" value="P:iron-sulfur cluster assembly"/>
    <property type="evidence" value="ECO:0007669"/>
    <property type="project" value="InterPro"/>
</dbReference>
<dbReference type="InterPro" id="IPR001075">
    <property type="entry name" value="NIF_FeS_clus_asmbl_NifU_C"/>
</dbReference>
<evidence type="ECO:0000259" key="3">
    <source>
        <dbReference type="Pfam" id="PF01106"/>
    </source>
</evidence>